<reference evidence="1 2" key="1">
    <citation type="journal article" date="2018" name="Sci. Rep.">
        <title>Genomic signatures of local adaptation to the degree of environmental predictability in rotifers.</title>
        <authorList>
            <person name="Franch-Gras L."/>
            <person name="Hahn C."/>
            <person name="Garcia-Roger E.M."/>
            <person name="Carmona M.J."/>
            <person name="Serra M."/>
            <person name="Gomez A."/>
        </authorList>
    </citation>
    <scope>NUCLEOTIDE SEQUENCE [LARGE SCALE GENOMIC DNA]</scope>
    <source>
        <strain evidence="1">HYR1</strain>
    </source>
</reference>
<keyword evidence="2" id="KW-1185">Reference proteome</keyword>
<dbReference type="EMBL" id="REGN01001373">
    <property type="protein sequence ID" value="RNA35091.1"/>
    <property type="molecule type" value="Genomic_DNA"/>
</dbReference>
<gene>
    <name evidence="1" type="ORF">BpHYR1_034681</name>
</gene>
<name>A0A3M7SH53_BRAPC</name>
<proteinExistence type="predicted"/>
<sequence length="65" mass="7513">MKLFQHLVFYAVYRCRHIFLLVHRLTVPQLICSKSKSKSTRIVYAIGSILDDTEPSQSNDLSNDD</sequence>
<organism evidence="1 2">
    <name type="scientific">Brachionus plicatilis</name>
    <name type="common">Marine rotifer</name>
    <name type="synonym">Brachionus muelleri</name>
    <dbReference type="NCBI Taxonomy" id="10195"/>
    <lineage>
        <taxon>Eukaryota</taxon>
        <taxon>Metazoa</taxon>
        <taxon>Spiralia</taxon>
        <taxon>Gnathifera</taxon>
        <taxon>Rotifera</taxon>
        <taxon>Eurotatoria</taxon>
        <taxon>Monogononta</taxon>
        <taxon>Pseudotrocha</taxon>
        <taxon>Ploima</taxon>
        <taxon>Brachionidae</taxon>
        <taxon>Brachionus</taxon>
    </lineage>
</organism>
<evidence type="ECO:0000313" key="2">
    <source>
        <dbReference type="Proteomes" id="UP000276133"/>
    </source>
</evidence>
<evidence type="ECO:0000313" key="1">
    <source>
        <dbReference type="EMBL" id="RNA35091.1"/>
    </source>
</evidence>
<comment type="caution">
    <text evidence="1">The sequence shown here is derived from an EMBL/GenBank/DDBJ whole genome shotgun (WGS) entry which is preliminary data.</text>
</comment>
<dbReference type="Proteomes" id="UP000276133">
    <property type="component" value="Unassembled WGS sequence"/>
</dbReference>
<accession>A0A3M7SH53</accession>
<protein>
    <submittedName>
        <fullName evidence="1">Uncharacterized protein</fullName>
    </submittedName>
</protein>
<dbReference type="AlphaFoldDB" id="A0A3M7SH53"/>